<sequence>MSAILGFNAGSLPFNYLGVPLFRGKPRRLHLQHIADKIIAKLATWKGLSLSIMGRVELVKSVIQSMLAYSFHIYAWPASLIKSLDGCIRNFIWSGNTKTRKLVTVAWKKVCSPSKFGGLGLRSIKKMNQAAILKLAWVMKSSDKAWALFCRARFGSESCLNKRYFKSSIWHGIKANWSKVTQNSMWLVGDGGKINFWKDNWLGVALMDTLNIPASIHSSLVARVADFVINSVWTIHRLIVETFPNVVEDIVQISTSRVKDKLIWQGTCDGIFSLKAAFRCIRPDVEDNNW</sequence>
<evidence type="ECO:0008006" key="3">
    <source>
        <dbReference type="Google" id="ProtNLM"/>
    </source>
</evidence>
<dbReference type="PANTHER" id="PTHR33116:SF80">
    <property type="entry name" value="REVERSE TRANSCRIPTASE ZINC-BINDING DOMAIN-CONTAINING PROTEIN"/>
    <property type="match status" value="1"/>
</dbReference>
<dbReference type="PANTHER" id="PTHR33116">
    <property type="entry name" value="REVERSE TRANSCRIPTASE ZINC-BINDING DOMAIN-CONTAINING PROTEIN-RELATED-RELATED"/>
    <property type="match status" value="1"/>
</dbReference>
<keyword evidence="2" id="KW-1185">Reference proteome</keyword>
<evidence type="ECO:0000313" key="2">
    <source>
        <dbReference type="Proteomes" id="UP000447434"/>
    </source>
</evidence>
<comment type="caution">
    <text evidence="1">The sequence shown here is derived from an EMBL/GenBank/DDBJ whole genome shotgun (WGS) entry which is preliminary data.</text>
</comment>
<protein>
    <recommendedName>
        <fullName evidence="3">Reverse transcriptase zinc-binding domain-containing protein</fullName>
    </recommendedName>
</protein>
<dbReference type="EMBL" id="WOCE01000012">
    <property type="protein sequence ID" value="KAE9603369.1"/>
    <property type="molecule type" value="Genomic_DNA"/>
</dbReference>
<organism evidence="1 2">
    <name type="scientific">Lupinus albus</name>
    <name type="common">White lupine</name>
    <name type="synonym">Lupinus termis</name>
    <dbReference type="NCBI Taxonomy" id="3870"/>
    <lineage>
        <taxon>Eukaryota</taxon>
        <taxon>Viridiplantae</taxon>
        <taxon>Streptophyta</taxon>
        <taxon>Embryophyta</taxon>
        <taxon>Tracheophyta</taxon>
        <taxon>Spermatophyta</taxon>
        <taxon>Magnoliopsida</taxon>
        <taxon>eudicotyledons</taxon>
        <taxon>Gunneridae</taxon>
        <taxon>Pentapetalae</taxon>
        <taxon>rosids</taxon>
        <taxon>fabids</taxon>
        <taxon>Fabales</taxon>
        <taxon>Fabaceae</taxon>
        <taxon>Papilionoideae</taxon>
        <taxon>50 kb inversion clade</taxon>
        <taxon>genistoids sensu lato</taxon>
        <taxon>core genistoids</taxon>
        <taxon>Genisteae</taxon>
        <taxon>Lupinus</taxon>
    </lineage>
</organism>
<name>A0A6A4PPG8_LUPAL</name>
<dbReference type="Proteomes" id="UP000447434">
    <property type="component" value="Chromosome 12"/>
</dbReference>
<proteinExistence type="predicted"/>
<dbReference type="OrthoDB" id="1433817at2759"/>
<accession>A0A6A4PPG8</accession>
<evidence type="ECO:0000313" key="1">
    <source>
        <dbReference type="EMBL" id="KAE9603369.1"/>
    </source>
</evidence>
<dbReference type="AlphaFoldDB" id="A0A6A4PPG8"/>
<reference evidence="2" key="1">
    <citation type="journal article" date="2020" name="Nat. Commun.">
        <title>Genome sequence of the cluster root forming white lupin.</title>
        <authorList>
            <person name="Hufnagel B."/>
            <person name="Marques A."/>
            <person name="Soriano A."/>
            <person name="Marques L."/>
            <person name="Divol F."/>
            <person name="Doumas P."/>
            <person name="Sallet E."/>
            <person name="Mancinotti D."/>
            <person name="Carrere S."/>
            <person name="Marande W."/>
            <person name="Arribat S."/>
            <person name="Keller J."/>
            <person name="Huneau C."/>
            <person name="Blein T."/>
            <person name="Aime D."/>
            <person name="Laguerre M."/>
            <person name="Taylor J."/>
            <person name="Schubert V."/>
            <person name="Nelson M."/>
            <person name="Geu-Flores F."/>
            <person name="Crespi M."/>
            <person name="Gallardo-Guerrero K."/>
            <person name="Delaux P.-M."/>
            <person name="Salse J."/>
            <person name="Berges H."/>
            <person name="Guyot R."/>
            <person name="Gouzy J."/>
            <person name="Peret B."/>
        </authorList>
    </citation>
    <scope>NUCLEOTIDE SEQUENCE [LARGE SCALE GENOMIC DNA]</scope>
    <source>
        <strain evidence="2">cv. Amiga</strain>
    </source>
</reference>
<gene>
    <name evidence="1" type="ORF">Lalb_Chr12g0209791</name>
</gene>